<dbReference type="EMBL" id="PFPI01000063">
    <property type="protein sequence ID" value="PIZ92271.1"/>
    <property type="molecule type" value="Genomic_DNA"/>
</dbReference>
<comment type="caution">
    <text evidence="2">The sequence shown here is derived from an EMBL/GenBank/DDBJ whole genome shotgun (WGS) entry which is preliminary data.</text>
</comment>
<reference evidence="3" key="1">
    <citation type="submission" date="2017-09" db="EMBL/GenBank/DDBJ databases">
        <title>Depth-based differentiation of microbial function through sediment-hosted aquifers and enrichment of novel symbionts in the deep terrestrial subsurface.</title>
        <authorList>
            <person name="Probst A.J."/>
            <person name="Ladd B."/>
            <person name="Jarett J.K."/>
            <person name="Geller-Mcgrath D.E."/>
            <person name="Sieber C.M.K."/>
            <person name="Emerson J.B."/>
            <person name="Anantharaman K."/>
            <person name="Thomas B.C."/>
            <person name="Malmstrom R."/>
            <person name="Stieglmeier M."/>
            <person name="Klingl A."/>
            <person name="Woyke T."/>
            <person name="Ryan C.M."/>
            <person name="Banfield J.F."/>
        </authorList>
    </citation>
    <scope>NUCLEOTIDE SEQUENCE [LARGE SCALE GENOMIC DNA]</scope>
</reference>
<evidence type="ECO:0000313" key="3">
    <source>
        <dbReference type="Proteomes" id="UP000230078"/>
    </source>
</evidence>
<proteinExistence type="predicted"/>
<feature type="compositionally biased region" description="Basic and acidic residues" evidence="1">
    <location>
        <begin position="18"/>
        <end position="33"/>
    </location>
</feature>
<evidence type="ECO:0000313" key="2">
    <source>
        <dbReference type="EMBL" id="PIZ92271.1"/>
    </source>
</evidence>
<gene>
    <name evidence="2" type="ORF">COX83_04680</name>
</gene>
<evidence type="ECO:0000256" key="1">
    <source>
        <dbReference type="SAM" id="MobiDB-lite"/>
    </source>
</evidence>
<name>A0A2M7V1Q9_9BACT</name>
<feature type="region of interest" description="Disordered" evidence="1">
    <location>
        <begin position="15"/>
        <end position="38"/>
    </location>
</feature>
<dbReference type="Proteomes" id="UP000230078">
    <property type="component" value="Unassembled WGS sequence"/>
</dbReference>
<organism evidence="2 3">
    <name type="scientific">Candidatus Magasanikbacteria bacterium CG_4_10_14_0_2_um_filter_41_31</name>
    <dbReference type="NCBI Taxonomy" id="1974639"/>
    <lineage>
        <taxon>Bacteria</taxon>
        <taxon>Candidatus Magasanikiibacteriota</taxon>
    </lineage>
</organism>
<sequence length="243" mass="26586">MPPAVVDVLVEAPSEVAPVHDERSTRAADEGDQRVSSPPELLVLGGRQKGLRGVGLTQTTLATVDLEVVAVDPPVGALELLARDEEVPHLDDALPADGVVLVGDGGVDIPLVLGLLHVPTDHIGSEHELVLNDLLVDTDELPLDQILQCLQGTLRIVGVLRLSDLPTDLGELPRELSALIARELVAHDNLLGVTYIASYPNQQCMSWFDWRKSPVFFWCTWLKYAKRIQAAPVYIKEQIDNYF</sequence>
<dbReference type="AlphaFoldDB" id="A0A2M7V1Q9"/>
<protein>
    <submittedName>
        <fullName evidence="2">Uncharacterized protein</fullName>
    </submittedName>
</protein>
<accession>A0A2M7V1Q9</accession>